<dbReference type="InterPro" id="IPR000690">
    <property type="entry name" value="Matrin/U1-C_Znf_C2H2"/>
</dbReference>
<feature type="region of interest" description="Disordered" evidence="7">
    <location>
        <begin position="1446"/>
        <end position="1787"/>
    </location>
</feature>
<feature type="region of interest" description="Disordered" evidence="7">
    <location>
        <begin position="1362"/>
        <end position="1434"/>
    </location>
</feature>
<feature type="compositionally biased region" description="Low complexity" evidence="7">
    <location>
        <begin position="1112"/>
        <end position="1133"/>
    </location>
</feature>
<keyword evidence="5" id="KW-0539">Nucleus</keyword>
<feature type="compositionally biased region" description="Low complexity" evidence="7">
    <location>
        <begin position="451"/>
        <end position="460"/>
    </location>
</feature>
<dbReference type="OrthoDB" id="10072641at2759"/>
<keyword evidence="2" id="KW-0479">Metal-binding</keyword>
<keyword evidence="3" id="KW-0863">Zinc-finger</keyword>
<evidence type="ECO:0000313" key="11">
    <source>
        <dbReference type="Proteomes" id="UP000829720"/>
    </source>
</evidence>
<dbReference type="GO" id="GO:0008270">
    <property type="term" value="F:zinc ion binding"/>
    <property type="evidence" value="ECO:0007669"/>
    <property type="project" value="UniProtKB-KW"/>
</dbReference>
<feature type="compositionally biased region" description="Polar residues" evidence="7">
    <location>
        <begin position="225"/>
        <end position="235"/>
    </location>
</feature>
<evidence type="ECO:0000259" key="9">
    <source>
        <dbReference type="PROSITE" id="PS50171"/>
    </source>
</evidence>
<feature type="compositionally biased region" description="Acidic residues" evidence="7">
    <location>
        <begin position="2024"/>
        <end position="2039"/>
    </location>
</feature>
<feature type="compositionally biased region" description="Polar residues" evidence="7">
    <location>
        <begin position="1827"/>
        <end position="1843"/>
    </location>
</feature>
<dbReference type="GO" id="GO:0003723">
    <property type="term" value="F:RNA binding"/>
    <property type="evidence" value="ECO:0007669"/>
    <property type="project" value="UniProtKB-UniRule"/>
</dbReference>
<feature type="compositionally biased region" description="Polar residues" evidence="7">
    <location>
        <begin position="2103"/>
        <end position="2113"/>
    </location>
</feature>
<keyword evidence="6" id="KW-0694">RNA-binding</keyword>
<feature type="domain" description="Matrin-type" evidence="9">
    <location>
        <begin position="2207"/>
        <end position="2238"/>
    </location>
</feature>
<feature type="compositionally biased region" description="Basic and acidic residues" evidence="7">
    <location>
        <begin position="1383"/>
        <end position="1395"/>
    </location>
</feature>
<feature type="region of interest" description="Disordered" evidence="7">
    <location>
        <begin position="578"/>
        <end position="661"/>
    </location>
</feature>
<feature type="region of interest" description="Disordered" evidence="7">
    <location>
        <begin position="1917"/>
        <end position="2194"/>
    </location>
</feature>
<feature type="compositionally biased region" description="Low complexity" evidence="7">
    <location>
        <begin position="1542"/>
        <end position="1557"/>
    </location>
</feature>
<feature type="compositionally biased region" description="Basic and acidic residues" evidence="7">
    <location>
        <begin position="1273"/>
        <end position="1283"/>
    </location>
</feature>
<feature type="compositionally biased region" description="Basic and acidic residues" evidence="7">
    <location>
        <begin position="1446"/>
        <end position="1467"/>
    </location>
</feature>
<evidence type="ECO:0000256" key="3">
    <source>
        <dbReference type="ARBA" id="ARBA00022771"/>
    </source>
</evidence>
<feature type="compositionally biased region" description="Basic and acidic residues" evidence="7">
    <location>
        <begin position="2128"/>
        <end position="2139"/>
    </location>
</feature>
<feature type="domain" description="RRM" evidence="8">
    <location>
        <begin position="885"/>
        <end position="969"/>
    </location>
</feature>
<feature type="region of interest" description="Disordered" evidence="7">
    <location>
        <begin position="701"/>
        <end position="755"/>
    </location>
</feature>
<feature type="compositionally biased region" description="Low complexity" evidence="7">
    <location>
        <begin position="1763"/>
        <end position="1778"/>
    </location>
</feature>
<feature type="compositionally biased region" description="Low complexity" evidence="7">
    <location>
        <begin position="1151"/>
        <end position="1187"/>
    </location>
</feature>
<evidence type="ECO:0000256" key="6">
    <source>
        <dbReference type="PROSITE-ProRule" id="PRU00176"/>
    </source>
</evidence>
<evidence type="ECO:0000256" key="5">
    <source>
        <dbReference type="ARBA" id="ARBA00023242"/>
    </source>
</evidence>
<evidence type="ECO:0008006" key="12">
    <source>
        <dbReference type="Google" id="ProtNLM"/>
    </source>
</evidence>
<feature type="region of interest" description="Disordered" evidence="7">
    <location>
        <begin position="1800"/>
        <end position="1819"/>
    </location>
</feature>
<feature type="region of interest" description="Disordered" evidence="7">
    <location>
        <begin position="1151"/>
        <end position="1346"/>
    </location>
</feature>
<feature type="compositionally biased region" description="Low complexity" evidence="7">
    <location>
        <begin position="1630"/>
        <end position="1667"/>
    </location>
</feature>
<protein>
    <recommendedName>
        <fullName evidence="12">Zinc finger protein 638-like</fullName>
    </recommendedName>
</protein>
<proteinExistence type="predicted"/>
<feature type="compositionally biased region" description="Polar residues" evidence="7">
    <location>
        <begin position="1284"/>
        <end position="1307"/>
    </location>
</feature>
<feature type="compositionally biased region" description="Acidic residues" evidence="7">
    <location>
        <begin position="1951"/>
        <end position="1961"/>
    </location>
</feature>
<feature type="region of interest" description="Disordered" evidence="7">
    <location>
        <begin position="1080"/>
        <end position="1139"/>
    </location>
</feature>
<evidence type="ECO:0000256" key="2">
    <source>
        <dbReference type="ARBA" id="ARBA00022723"/>
    </source>
</evidence>
<sequence length="2258" mass="244683">MFESVEFMKPKKTPPELRSTHTVRLNVQSTSFALFLENCVPVANSLNFGNFGSPLLFGPASLRLAQIKTQLALHQLSAITNGNHATPALSLLNLLKVTMSHPLYNPRGAPFSSQRPMVSNQYGMTTQPVLDMAGARIGPAAGMMSQMMPQQMGYQLAQRPAALSQDMESTIDMHIRGAREEVRLLNQMIQQQKMVDPRLRKEPREEALSQGGFPPQRVPGRPEEQSSVDWSNYPTPSKLFAPQVMAQPSPSAQMFQPSGFGSPAGGGRGSVESQPPPVSIPTERRPSRYTSESASSILASFGLSNEDLELLSHYPDEQLTPDNLPFILRDIRVRKAKRSLPEMEHPQPSPGLQDHLGSEPRPSKVIDYGHSSKFGYSEESPDNFKRDQLTGDPGKYVRDVPVGSSPYPSAEAKRPQPSTVPMAKKPPMDQGRKHPPNMENKTPSNAQAREPLPSSSRPAAGPAPPPAHAMRANLVNLTDSSSGLKPAYPVAKPAWSPSFPPSSTGPSKRLPTPTMMNDYSAASPRIFPHTCSLCNIECMQIKDWIEHQNTSLHIESCRRLRKQYPDWNVETVAVSRNENKPSLDRRSPKRRTRSPSRSQSWSRSPSPWRYHGRSGSRGRRPRSRSRSRSPRRYRRSRSRSRSPRRSSRPNPPAPRSDLARRSERLAKKLIESSGLSVTDSTTLKAMMESLAPALMAELAKKKTSSSSASSKSSSKKQASSPPPAKNNDTSKNTSTGKTPVTKSSSPSKNVRVKKKGAPGSACLLHLKGVPFSTTHQELVNAVQPYGKINNAILLKAIEEASVCMEREEDAKALARCKNLTIRGKVISISMEKDVTREHKKPVVTKKKEVPSGKPNVQSTKTKVPTKKAEGNAVKKVMKKEVLKKNVVKISGLPESGYTEEDLTKLATPFGFSADLIVAHQQKQAFMELPDAESAEAMVKKYAETPAKIQDDELKFEQMTRPIDLSNSESLFRVIMGVEKPMDVKTASNKPGVKEAANLGERLLTVSNVPLGSSPATEVQELVKRFGSFKQVLVLNLKESGHRPRSQIILEMDTAAIAKAVHGRFQKFPCIVQNNPLTFSLVSKPGKSPEEVKKKPEVKSNKSSAKPTDAAKKGLATPKTTAAGTKTTAASTKAKMSRRLSSVVKVIKSAATDDATGDAPTPTTTETTTTAPPAGPSTTTDSSAAAEESPAKPDAPPIEGAAACAEQQKAEATDNQNSQPADPPAPMVDGSSAGDGFTMAASAPQTKMEQGQEALPSVEGDVTATVAELSAAGDDSKQGTEVKQGDTTMTDVGQGDAGQQATANQSEGPKTDGKAAGPLVTEGQDTNSPAGDAKQAEKAPAQKTQTEKVLAEKILVEKAPVEKAQVEKAPVEKAQAEQAQGEKAPVEKAQAEKVLAEKPQTAKAPAPSKEAKGPSTPYLALGPDQKPLDFPPVTQEMLRALEAAVHECRMRSSQRRSEEQAKRSETTKKAPTTTTRTRDPSPPQRDPHKHRGRAQSEEEQPPVTHRGSSSGSSSGSRKSRHEGSPASKRGRSHDKDESKHKSYNSSRSSRSSRSNSKATEAKKPEEEDPAELSEDTFPFDLDEFVTVDEVGDEVDRSPQEKQVSPEPKKHSTSTLQSSGKRKRTQDSDKGASAAPSPVPSLPAKAQKKPSSSAQKPQQKKSTPVPKGKPAAKKTPSKPASASGGTGVPGQMSSEELVDMKPVDPTAVPEEVKLVDNVEEKEKVAEKLEEVKNETPATSDLQKGMGVEASSPKREDRVEEVNTDAESAAAETSTSTTTESMVTNTKSEVEDKIMEQLAVVEQTDRSGIEETAPSDLVAKTPQEPLALEQVQTGPGKQLSPEQQAVKSMGAKPPQGLAAALVTLDEVSEEEDDYPDEEEEEELLMQQNEALVTVDEVGGDEDPFLQAVRDLQALVTLDEIVDEEDDPSSETFPFGLGDESGDTFNPEALVTLDETQDDDEEVEEDGAKKMSPEETAAQPALTAELSQLDGSVVPSTDSTEVAGSPSTEEEARGLEELRRMNFVTVDEVGEEEEQMRQEEEDEMAKSPAVKGGRPKKRGRQSTVRKSSRARKSSPAEEAEEEAPAPAETCSAKVLSDMEVQDPATVSEPQTVMSEASSDMPDSGSPPVGQDQEPKDDRAHLPKQELPGNGLETEPRTTKEESKQRRDQLQREGPDAKKSRSESPLPRDYKMPPFSPNSPIGLEFVVPKTGFFCKLCSLFYGNEDAAKKTHCSSLKHYQNMEKYFQKKRTQQRAGSSHSSLSE</sequence>
<evidence type="ECO:0000313" key="10">
    <source>
        <dbReference type="EMBL" id="KAI1888355.1"/>
    </source>
</evidence>
<dbReference type="InterPro" id="IPR000504">
    <property type="entry name" value="RRM_dom"/>
</dbReference>
<feature type="region of interest" description="Disordered" evidence="7">
    <location>
        <begin position="1827"/>
        <end position="1848"/>
    </location>
</feature>
<reference evidence="10" key="1">
    <citation type="submission" date="2021-01" db="EMBL/GenBank/DDBJ databases">
        <authorList>
            <person name="Zahm M."/>
            <person name="Roques C."/>
            <person name="Cabau C."/>
            <person name="Klopp C."/>
            <person name="Donnadieu C."/>
            <person name="Jouanno E."/>
            <person name="Lampietro C."/>
            <person name="Louis A."/>
            <person name="Herpin A."/>
            <person name="Echchiki A."/>
            <person name="Berthelot C."/>
            <person name="Parey E."/>
            <person name="Roest-Crollius H."/>
            <person name="Braasch I."/>
            <person name="Postlethwait J."/>
            <person name="Bobe J."/>
            <person name="Montfort J."/>
            <person name="Bouchez O."/>
            <person name="Begum T."/>
            <person name="Mejri S."/>
            <person name="Adams A."/>
            <person name="Chen W.-J."/>
            <person name="Guiguen Y."/>
        </authorList>
    </citation>
    <scope>NUCLEOTIDE SEQUENCE</scope>
    <source>
        <tissue evidence="10">Blood</tissue>
    </source>
</reference>
<feature type="compositionally biased region" description="Low complexity" evidence="7">
    <location>
        <begin position="733"/>
        <end position="748"/>
    </location>
</feature>
<comment type="caution">
    <text evidence="10">The sequence shown here is derived from an EMBL/GenBank/DDBJ whole genome shotgun (WGS) entry which is preliminary data.</text>
</comment>
<gene>
    <name evidence="10" type="ORF">AGOR_G00184150</name>
</gene>
<feature type="region of interest" description="Disordered" evidence="7">
    <location>
        <begin position="193"/>
        <end position="235"/>
    </location>
</feature>
<dbReference type="InterPro" id="IPR012677">
    <property type="entry name" value="Nucleotide-bd_a/b_plait_sf"/>
</dbReference>
<keyword evidence="4" id="KW-0862">Zinc</keyword>
<dbReference type="SMART" id="SM00360">
    <property type="entry name" value="RRM"/>
    <property type="match status" value="2"/>
</dbReference>
<dbReference type="PROSITE" id="PS50102">
    <property type="entry name" value="RRM"/>
    <property type="match status" value="1"/>
</dbReference>
<dbReference type="EMBL" id="JAERUA010000017">
    <property type="protein sequence ID" value="KAI1888355.1"/>
    <property type="molecule type" value="Genomic_DNA"/>
</dbReference>
<feature type="compositionally biased region" description="Basic residues" evidence="7">
    <location>
        <begin position="610"/>
        <end position="647"/>
    </location>
</feature>
<dbReference type="Gene3D" id="3.30.70.330">
    <property type="match status" value="3"/>
</dbReference>
<dbReference type="InterPro" id="IPR003604">
    <property type="entry name" value="Matrin/U1-like-C_Znf_C2H2"/>
</dbReference>
<feature type="region of interest" description="Disordered" evidence="7">
    <location>
        <begin position="339"/>
        <end position="469"/>
    </location>
</feature>
<feature type="compositionally biased region" description="Basic and acidic residues" evidence="7">
    <location>
        <begin position="1362"/>
        <end position="1374"/>
    </location>
</feature>
<feature type="compositionally biased region" description="Basic and acidic residues" evidence="7">
    <location>
        <begin position="2149"/>
        <end position="2186"/>
    </location>
</feature>
<feature type="compositionally biased region" description="Polar residues" evidence="7">
    <location>
        <begin position="247"/>
        <end position="256"/>
    </location>
</feature>
<feature type="compositionally biased region" description="Basic and acidic residues" evidence="7">
    <location>
        <begin position="195"/>
        <end position="207"/>
    </location>
</feature>
<accession>A0A8T3D0K8</accession>
<feature type="compositionally biased region" description="Basic and acidic residues" evidence="7">
    <location>
        <begin position="1708"/>
        <end position="1731"/>
    </location>
</feature>
<dbReference type="SUPFAM" id="SSF54928">
    <property type="entry name" value="RNA-binding domain, RBD"/>
    <property type="match status" value="2"/>
</dbReference>
<dbReference type="InterPro" id="IPR026811">
    <property type="entry name" value="CIZ1"/>
</dbReference>
<evidence type="ECO:0000256" key="1">
    <source>
        <dbReference type="ARBA" id="ARBA00004123"/>
    </source>
</evidence>
<feature type="compositionally biased region" description="Polar residues" evidence="7">
    <location>
        <begin position="1981"/>
        <end position="2003"/>
    </location>
</feature>
<feature type="compositionally biased region" description="Basic and acidic residues" evidence="7">
    <location>
        <begin position="2006"/>
        <end position="2016"/>
    </location>
</feature>
<feature type="compositionally biased region" description="Basic and acidic residues" evidence="7">
    <location>
        <begin position="1086"/>
        <end position="1099"/>
    </location>
</feature>
<evidence type="ECO:0000256" key="4">
    <source>
        <dbReference type="ARBA" id="ARBA00022833"/>
    </source>
</evidence>
<evidence type="ECO:0000259" key="8">
    <source>
        <dbReference type="PROSITE" id="PS50102"/>
    </source>
</evidence>
<feature type="region of interest" description="Disordered" evidence="7">
    <location>
        <begin position="247"/>
        <end position="293"/>
    </location>
</feature>
<dbReference type="PROSITE" id="PS50171">
    <property type="entry name" value="ZF_MATRIN"/>
    <property type="match status" value="1"/>
</dbReference>
<dbReference type="PANTHER" id="PTHR15491:SF9">
    <property type="entry name" value="CIP1-INTERACTING ZINC FINGER PROTEIN"/>
    <property type="match status" value="1"/>
</dbReference>
<keyword evidence="11" id="KW-1185">Reference proteome</keyword>
<feature type="region of interest" description="Disordered" evidence="7">
    <location>
        <begin position="837"/>
        <end position="870"/>
    </location>
</feature>
<dbReference type="SMART" id="SM00451">
    <property type="entry name" value="ZnF_U1"/>
    <property type="match status" value="2"/>
</dbReference>
<comment type="subcellular location">
    <subcellularLocation>
        <location evidence="1">Nucleus</location>
    </subcellularLocation>
</comment>
<dbReference type="PANTHER" id="PTHR15491">
    <property type="match status" value="1"/>
</dbReference>
<name>A0A8T3D0K8_9TELE</name>
<feature type="compositionally biased region" description="Low complexity" evidence="7">
    <location>
        <begin position="704"/>
        <end position="719"/>
    </location>
</feature>
<dbReference type="Proteomes" id="UP000829720">
    <property type="component" value="Unassembled WGS sequence"/>
</dbReference>
<feature type="compositionally biased region" description="Low complexity" evidence="7">
    <location>
        <begin position="1505"/>
        <end position="1515"/>
    </location>
</feature>
<feature type="compositionally biased region" description="Acidic residues" evidence="7">
    <location>
        <begin position="1579"/>
        <end position="1591"/>
    </location>
</feature>
<dbReference type="InterPro" id="IPR035979">
    <property type="entry name" value="RBD_domain_sf"/>
</dbReference>
<evidence type="ECO:0000256" key="7">
    <source>
        <dbReference type="SAM" id="MobiDB-lite"/>
    </source>
</evidence>
<dbReference type="GO" id="GO:0005634">
    <property type="term" value="C:nucleus"/>
    <property type="evidence" value="ECO:0007669"/>
    <property type="project" value="UniProtKB-SubCell"/>
</dbReference>
<feature type="compositionally biased region" description="Low complexity" evidence="7">
    <location>
        <begin position="595"/>
        <end position="609"/>
    </location>
</feature>
<feature type="compositionally biased region" description="Basic and acidic residues" evidence="7">
    <location>
        <begin position="1749"/>
        <end position="1758"/>
    </location>
</feature>
<organism evidence="10 11">
    <name type="scientific">Albula goreensis</name>
    <dbReference type="NCBI Taxonomy" id="1534307"/>
    <lineage>
        <taxon>Eukaryota</taxon>
        <taxon>Metazoa</taxon>
        <taxon>Chordata</taxon>
        <taxon>Craniata</taxon>
        <taxon>Vertebrata</taxon>
        <taxon>Euteleostomi</taxon>
        <taxon>Actinopterygii</taxon>
        <taxon>Neopterygii</taxon>
        <taxon>Teleostei</taxon>
        <taxon>Albuliformes</taxon>
        <taxon>Albulidae</taxon>
        <taxon>Albula</taxon>
    </lineage>
</organism>